<evidence type="ECO:0000259" key="1">
    <source>
        <dbReference type="PROSITE" id="PS51352"/>
    </source>
</evidence>
<dbReference type="Pfam" id="PF00578">
    <property type="entry name" value="AhpC-TSA"/>
    <property type="match status" value="1"/>
</dbReference>
<name>A0A1H3WRA3_9SPHI</name>
<accession>A0A1H3WRA3</accession>
<protein>
    <submittedName>
        <fullName evidence="2">Peroxiredoxin</fullName>
    </submittedName>
</protein>
<dbReference type="SUPFAM" id="SSF52833">
    <property type="entry name" value="Thioredoxin-like"/>
    <property type="match status" value="1"/>
</dbReference>
<dbReference type="Gene3D" id="3.40.30.10">
    <property type="entry name" value="Glutaredoxin"/>
    <property type="match status" value="1"/>
</dbReference>
<dbReference type="GO" id="GO:0016491">
    <property type="term" value="F:oxidoreductase activity"/>
    <property type="evidence" value="ECO:0007669"/>
    <property type="project" value="InterPro"/>
</dbReference>
<feature type="domain" description="Thioredoxin" evidence="1">
    <location>
        <begin position="3"/>
        <end position="182"/>
    </location>
</feature>
<keyword evidence="3" id="KW-1185">Reference proteome</keyword>
<dbReference type="EMBL" id="FNRA01000001">
    <property type="protein sequence ID" value="SDZ88718.1"/>
    <property type="molecule type" value="Genomic_DNA"/>
</dbReference>
<proteinExistence type="predicted"/>
<dbReference type="GO" id="GO:0016209">
    <property type="term" value="F:antioxidant activity"/>
    <property type="evidence" value="ECO:0007669"/>
    <property type="project" value="InterPro"/>
</dbReference>
<dbReference type="InterPro" id="IPR000866">
    <property type="entry name" value="AhpC/TSA"/>
</dbReference>
<dbReference type="InterPro" id="IPR036249">
    <property type="entry name" value="Thioredoxin-like_sf"/>
</dbReference>
<reference evidence="2 3" key="1">
    <citation type="submission" date="2016-10" db="EMBL/GenBank/DDBJ databases">
        <authorList>
            <person name="de Groot N.N."/>
        </authorList>
    </citation>
    <scope>NUCLEOTIDE SEQUENCE [LARGE SCALE GENOMIC DNA]</scope>
    <source>
        <strain evidence="2 3">DSM 19033</strain>
    </source>
</reference>
<dbReference type="STRING" id="425514.SAMN05443550_101331"/>
<dbReference type="InterPro" id="IPR013766">
    <property type="entry name" value="Thioredoxin_domain"/>
</dbReference>
<evidence type="ECO:0000313" key="2">
    <source>
        <dbReference type="EMBL" id="SDZ88718.1"/>
    </source>
</evidence>
<sequence length="189" mass="21705">MSIFANQPAPDFQTMDISGNTVQLSAFKGSKVLLSFYRHVACPFTNLRFLELQKMDKSFRDMGLVVLAVYESSPDNLRRFSLGESFYARIIANPEFDLYTLYDIELNTLKILYSMYKGAYAKAKEGHKKFKEKFEPEGHINLLGGDFLIDEAGIVKYPYYNQYLGDHLPVKNILQFVNNEPLQIAPFNC</sequence>
<dbReference type="AlphaFoldDB" id="A0A1H3WRA3"/>
<dbReference type="PROSITE" id="PS51352">
    <property type="entry name" value="THIOREDOXIN_2"/>
    <property type="match status" value="1"/>
</dbReference>
<evidence type="ECO:0000313" key="3">
    <source>
        <dbReference type="Proteomes" id="UP000198850"/>
    </source>
</evidence>
<dbReference type="Proteomes" id="UP000198850">
    <property type="component" value="Unassembled WGS sequence"/>
</dbReference>
<organism evidence="2 3">
    <name type="scientific">Pedobacter hartonius</name>
    <dbReference type="NCBI Taxonomy" id="425514"/>
    <lineage>
        <taxon>Bacteria</taxon>
        <taxon>Pseudomonadati</taxon>
        <taxon>Bacteroidota</taxon>
        <taxon>Sphingobacteriia</taxon>
        <taxon>Sphingobacteriales</taxon>
        <taxon>Sphingobacteriaceae</taxon>
        <taxon>Pedobacter</taxon>
    </lineage>
</organism>
<dbReference type="RefSeq" id="WP_175470453.1">
    <property type="nucleotide sequence ID" value="NZ_FNRA01000001.1"/>
</dbReference>
<gene>
    <name evidence="2" type="ORF">SAMN05443550_101331</name>
</gene>